<dbReference type="AlphaFoldDB" id="A0A0G4KDY8"/>
<dbReference type="GO" id="GO:0005789">
    <property type="term" value="C:endoplasmic reticulum membrane"/>
    <property type="evidence" value="ECO:0007669"/>
    <property type="project" value="UniProtKB-SubCell"/>
</dbReference>
<sequence length="114" mass="12939">MSMITDFSRWLHLKQYQLEVTFCVYIFTPWEKFAFYTILFLLSSLTFIATVLYLPQHIAFIVGRAWFYMNGEHVDVVELTKEAVEGALHQTAGLVSTTAAALAGETAEAVVREL</sequence>
<evidence type="ECO:0000256" key="5">
    <source>
        <dbReference type="ARBA" id="ARBA00023136"/>
    </source>
</evidence>
<comment type="subcellular location">
    <subcellularLocation>
        <location evidence="1">Endoplasmic reticulum membrane</location>
        <topology evidence="1">Multi-pass membrane protein</topology>
    </subcellularLocation>
</comment>
<dbReference type="STRING" id="100787.A0A0G4KDY8"/>
<dbReference type="InterPro" id="IPR024512">
    <property type="entry name" value="Ser_palmitoyltrfase_ssu-like"/>
</dbReference>
<accession>A0A0G4KDY8</accession>
<evidence type="ECO:0000256" key="3">
    <source>
        <dbReference type="ARBA" id="ARBA00022824"/>
    </source>
</evidence>
<feature type="transmembrane region" description="Helical" evidence="6">
    <location>
        <begin position="33"/>
        <end position="54"/>
    </location>
</feature>
<proteinExistence type="predicted"/>
<keyword evidence="3" id="KW-0256">Endoplasmic reticulum</keyword>
<gene>
    <name evidence="7" type="ORF">BN1708_009104</name>
    <name evidence="8" type="ORF">HYQ45_012369</name>
</gene>
<dbReference type="EMBL" id="JAEMWZ010000285">
    <property type="protein sequence ID" value="KAG7127727.1"/>
    <property type="molecule type" value="Genomic_DNA"/>
</dbReference>
<dbReference type="Proteomes" id="UP000044602">
    <property type="component" value="Unassembled WGS sequence"/>
</dbReference>
<dbReference type="SMR" id="A0A0G4KDY8"/>
<dbReference type="Pfam" id="PF11779">
    <property type="entry name" value="SPT_ssu-like"/>
    <property type="match status" value="1"/>
</dbReference>
<evidence type="ECO:0000313" key="9">
    <source>
        <dbReference type="Proteomes" id="UP000044602"/>
    </source>
</evidence>
<evidence type="ECO:0000256" key="4">
    <source>
        <dbReference type="ARBA" id="ARBA00022989"/>
    </source>
</evidence>
<name>A0A0G4KDY8_VERLO</name>
<reference evidence="8" key="2">
    <citation type="journal article" date="2021" name="Mol. Plant Pathol.">
        <title>A 20-kb lineage-specific genomic region tames virulence in pathogenic amphidiploid Verticillium longisporum.</title>
        <authorList>
            <person name="Harting R."/>
            <person name="Starke J."/>
            <person name="Kusch H."/>
            <person name="Poggeler S."/>
            <person name="Maurus I."/>
            <person name="Schluter R."/>
            <person name="Landesfeind M."/>
            <person name="Bulla I."/>
            <person name="Nowrousian M."/>
            <person name="de Jonge R."/>
            <person name="Stahlhut G."/>
            <person name="Hoff K.J."/>
            <person name="Asshauer K.P."/>
            <person name="Thurmer A."/>
            <person name="Stanke M."/>
            <person name="Daniel R."/>
            <person name="Morgenstern B."/>
            <person name="Thomma B.P.H.J."/>
            <person name="Kronstad J.W."/>
            <person name="Braus-Stromeyer S.A."/>
            <person name="Braus G.H."/>
        </authorList>
    </citation>
    <scope>NUCLEOTIDE SEQUENCE</scope>
    <source>
        <strain evidence="8">Vl32</strain>
    </source>
</reference>
<evidence type="ECO:0000256" key="1">
    <source>
        <dbReference type="ARBA" id="ARBA00004477"/>
    </source>
</evidence>
<dbReference type="EMBL" id="CVQH01000225">
    <property type="protein sequence ID" value="CRJ83700.1"/>
    <property type="molecule type" value="Genomic_DNA"/>
</dbReference>
<dbReference type="OrthoDB" id="329835at2759"/>
<dbReference type="Proteomes" id="UP000689129">
    <property type="component" value="Unassembled WGS sequence"/>
</dbReference>
<evidence type="ECO:0000256" key="2">
    <source>
        <dbReference type="ARBA" id="ARBA00022692"/>
    </source>
</evidence>
<protein>
    <submittedName>
        <fullName evidence="7">Uncharacterized protein</fullName>
    </submittedName>
</protein>
<keyword evidence="2 6" id="KW-0812">Transmembrane</keyword>
<organism evidence="7 9">
    <name type="scientific">Verticillium longisporum</name>
    <name type="common">Verticillium dahliae var. longisporum</name>
    <dbReference type="NCBI Taxonomy" id="100787"/>
    <lineage>
        <taxon>Eukaryota</taxon>
        <taxon>Fungi</taxon>
        <taxon>Dikarya</taxon>
        <taxon>Ascomycota</taxon>
        <taxon>Pezizomycotina</taxon>
        <taxon>Sordariomycetes</taxon>
        <taxon>Hypocreomycetidae</taxon>
        <taxon>Glomerellales</taxon>
        <taxon>Plectosphaerellaceae</taxon>
        <taxon>Verticillium</taxon>
    </lineage>
</organism>
<keyword evidence="4 6" id="KW-1133">Transmembrane helix</keyword>
<reference evidence="7 9" key="1">
    <citation type="submission" date="2015-05" db="EMBL/GenBank/DDBJ databases">
        <authorList>
            <person name="Wang D.B."/>
            <person name="Wang M."/>
        </authorList>
    </citation>
    <scope>NUCLEOTIDE SEQUENCE [LARGE SCALE GENOMIC DNA]</scope>
    <source>
        <strain evidence="7">VL1</strain>
    </source>
</reference>
<keyword evidence="5 6" id="KW-0472">Membrane</keyword>
<evidence type="ECO:0000256" key="6">
    <source>
        <dbReference type="SAM" id="Phobius"/>
    </source>
</evidence>
<evidence type="ECO:0000313" key="7">
    <source>
        <dbReference type="EMBL" id="CRJ83700.1"/>
    </source>
</evidence>
<keyword evidence="9" id="KW-1185">Reference proteome</keyword>
<evidence type="ECO:0000313" key="8">
    <source>
        <dbReference type="EMBL" id="KAG7127727.1"/>
    </source>
</evidence>